<sequence>MAAGGLTKFIHGTQQGTKANPRKIPQKLILDDANQVYKYSSAEPSETSTRRGVFSTDLGSYPDTSIEDIQDHLGGSGRSPSVTNLSERHERPLMFQDSGSLIENGTGVSTQKRASNNRTNQVESSPPLIGQDATVSALIGAGNLQEYEQFLQTWTANGDPSEKLLENASQVPLAPTHQLPSLFPQTAVPAASHNTSSIQAFTQKPSQSTLAQRYQPNGKDNATQKDRPREASFRPLRRLPATTIFQSQVAPQTEEPNDQPSATALNSVEQGTIRQDPLPSNQHAISVQPSHQQPISGQWSLKRTANLDSVKLDLSDQQLLSMQYSSLDEKDERPGKNDRAAFFADLDQVITDIVNQISDENALLSRLSQLGQDEWATLGDKIQSKQGESVNELKQLYAKKQDISRLYQQESQDMMKRIENNDRIVTTKLQRLRSLGAQILNDKGAIERG</sequence>
<feature type="compositionally biased region" description="Polar residues" evidence="1">
    <location>
        <begin position="192"/>
        <end position="221"/>
    </location>
</feature>
<evidence type="ECO:0000256" key="1">
    <source>
        <dbReference type="SAM" id="MobiDB-lite"/>
    </source>
</evidence>
<dbReference type="Proteomes" id="UP000664169">
    <property type="component" value="Unassembled WGS sequence"/>
</dbReference>
<dbReference type="InterPro" id="IPR029178">
    <property type="entry name" value="Ecm11_C"/>
</dbReference>
<name>A0A8H3F4D5_9LECA</name>
<feature type="region of interest" description="Disordered" evidence="1">
    <location>
        <begin position="1"/>
        <end position="22"/>
    </location>
</feature>
<feature type="domain" description="Extracellular mutant protein 11 C-terminal" evidence="2">
    <location>
        <begin position="313"/>
        <end position="440"/>
    </location>
</feature>
<dbReference type="Pfam" id="PF15463">
    <property type="entry name" value="ECM11"/>
    <property type="match status" value="1"/>
</dbReference>
<organism evidence="3 4">
    <name type="scientific">Gomphillus americanus</name>
    <dbReference type="NCBI Taxonomy" id="1940652"/>
    <lineage>
        <taxon>Eukaryota</taxon>
        <taxon>Fungi</taxon>
        <taxon>Dikarya</taxon>
        <taxon>Ascomycota</taxon>
        <taxon>Pezizomycotina</taxon>
        <taxon>Lecanoromycetes</taxon>
        <taxon>OSLEUM clade</taxon>
        <taxon>Ostropomycetidae</taxon>
        <taxon>Ostropales</taxon>
        <taxon>Graphidaceae</taxon>
        <taxon>Gomphilloideae</taxon>
        <taxon>Gomphillus</taxon>
    </lineage>
</organism>
<keyword evidence="4" id="KW-1185">Reference proteome</keyword>
<gene>
    <name evidence="3" type="ORF">GOMPHAMPRED_001479</name>
</gene>
<feature type="compositionally biased region" description="Polar residues" evidence="1">
    <location>
        <begin position="97"/>
        <end position="124"/>
    </location>
</feature>
<dbReference type="EMBL" id="CAJPDQ010000013">
    <property type="protein sequence ID" value="CAF9918282.1"/>
    <property type="molecule type" value="Genomic_DNA"/>
</dbReference>
<protein>
    <recommendedName>
        <fullName evidence="2">Extracellular mutant protein 11 C-terminal domain-containing protein</fullName>
    </recommendedName>
</protein>
<comment type="caution">
    <text evidence="3">The sequence shown here is derived from an EMBL/GenBank/DDBJ whole genome shotgun (WGS) entry which is preliminary data.</text>
</comment>
<feature type="compositionally biased region" description="Polar residues" evidence="1">
    <location>
        <begin position="258"/>
        <end position="297"/>
    </location>
</feature>
<reference evidence="3" key="1">
    <citation type="submission" date="2021-03" db="EMBL/GenBank/DDBJ databases">
        <authorList>
            <person name="Tagirdzhanova G."/>
        </authorList>
    </citation>
    <scope>NUCLEOTIDE SEQUENCE</scope>
</reference>
<evidence type="ECO:0000313" key="3">
    <source>
        <dbReference type="EMBL" id="CAF9918282.1"/>
    </source>
</evidence>
<accession>A0A8H3F4D5</accession>
<feature type="compositionally biased region" description="Basic and acidic residues" evidence="1">
    <location>
        <begin position="222"/>
        <end position="232"/>
    </location>
</feature>
<feature type="region of interest" description="Disordered" evidence="1">
    <location>
        <begin position="188"/>
        <end position="297"/>
    </location>
</feature>
<feature type="region of interest" description="Disordered" evidence="1">
    <location>
        <begin position="40"/>
        <end position="128"/>
    </location>
</feature>
<dbReference type="AlphaFoldDB" id="A0A8H3F4D5"/>
<proteinExistence type="predicted"/>
<evidence type="ECO:0000313" key="4">
    <source>
        <dbReference type="Proteomes" id="UP000664169"/>
    </source>
</evidence>
<evidence type="ECO:0000259" key="2">
    <source>
        <dbReference type="Pfam" id="PF15463"/>
    </source>
</evidence>